<accession>A0A430B1N2</accession>
<organism evidence="1 2">
    <name type="scientific">Vagococcus carniphilus</name>
    <dbReference type="NCBI Taxonomy" id="218144"/>
    <lineage>
        <taxon>Bacteria</taxon>
        <taxon>Bacillati</taxon>
        <taxon>Bacillota</taxon>
        <taxon>Bacilli</taxon>
        <taxon>Lactobacillales</taxon>
        <taxon>Enterococcaceae</taxon>
        <taxon>Vagococcus</taxon>
    </lineage>
</organism>
<protein>
    <submittedName>
        <fullName evidence="1">Uncharacterized protein</fullName>
    </submittedName>
</protein>
<evidence type="ECO:0000313" key="1">
    <source>
        <dbReference type="EMBL" id="RSU14132.1"/>
    </source>
</evidence>
<keyword evidence="2" id="KW-1185">Reference proteome</keyword>
<evidence type="ECO:0000313" key="2">
    <source>
        <dbReference type="Proteomes" id="UP000288028"/>
    </source>
</evidence>
<gene>
    <name evidence="1" type="ORF">CBF28_08240</name>
</gene>
<sequence>MYKRVILERGISLKKPNLGYYIQKINDIVTASEEVGEEMNPSYEVVREAIDNGKVSELTEEQLKSTHELFLNGTNKYKNLLAEIKALKAPVKVMGIHKRLEKAFDVYVEGCQEMIDSIELDQLTVNTEKFDASEKKQDEATDNISFCIQRITQLVMGK</sequence>
<dbReference type="Proteomes" id="UP000288028">
    <property type="component" value="Unassembled WGS sequence"/>
</dbReference>
<comment type="caution">
    <text evidence="1">The sequence shown here is derived from an EMBL/GenBank/DDBJ whole genome shotgun (WGS) entry which is preliminary data.</text>
</comment>
<dbReference type="EMBL" id="NGKB01000007">
    <property type="protein sequence ID" value="RSU14132.1"/>
    <property type="molecule type" value="Genomic_DNA"/>
</dbReference>
<dbReference type="AlphaFoldDB" id="A0A430B1N2"/>
<proteinExistence type="predicted"/>
<dbReference type="OrthoDB" id="2146076at2"/>
<reference evidence="1 2" key="1">
    <citation type="submission" date="2017-05" db="EMBL/GenBank/DDBJ databases">
        <title>Vagococcus spp. assemblies.</title>
        <authorList>
            <person name="Gulvik C.A."/>
        </authorList>
    </citation>
    <scope>NUCLEOTIDE SEQUENCE [LARGE SCALE GENOMIC DNA]</scope>
    <source>
        <strain evidence="1 2">SS1714</strain>
    </source>
</reference>
<name>A0A430B1N2_9ENTE</name>